<keyword evidence="2" id="KW-1185">Reference proteome</keyword>
<protein>
    <submittedName>
        <fullName evidence="1">Uncharacterized protein</fullName>
    </submittedName>
</protein>
<evidence type="ECO:0000313" key="1">
    <source>
        <dbReference type="EMBL" id="KAG8439230.1"/>
    </source>
</evidence>
<name>A0A8T2J7D1_9PIPI</name>
<sequence>MYTWKLHFCKVLHGFLWNWLLTKAILSPNLLSLATNVKYNLSTPVHYYTYSSVLHDTFFKPPKIYFFTWQQCFRFWALYIPKNVFWG</sequence>
<dbReference type="Proteomes" id="UP000812440">
    <property type="component" value="Chromosome 3"/>
</dbReference>
<reference evidence="1" key="1">
    <citation type="thesis" date="2020" institute="ProQuest LLC" country="789 East Eisenhower Parkway, Ann Arbor, MI, USA">
        <title>Comparative Genomics and Chromosome Evolution.</title>
        <authorList>
            <person name="Mudd A.B."/>
        </authorList>
    </citation>
    <scope>NUCLEOTIDE SEQUENCE</scope>
    <source>
        <strain evidence="1">Female2</strain>
        <tissue evidence="1">Blood</tissue>
    </source>
</reference>
<dbReference type="EMBL" id="JAACNH010000006">
    <property type="protein sequence ID" value="KAG8439230.1"/>
    <property type="molecule type" value="Genomic_DNA"/>
</dbReference>
<evidence type="ECO:0000313" key="2">
    <source>
        <dbReference type="Proteomes" id="UP000812440"/>
    </source>
</evidence>
<comment type="caution">
    <text evidence="1">The sequence shown here is derived from an EMBL/GenBank/DDBJ whole genome shotgun (WGS) entry which is preliminary data.</text>
</comment>
<gene>
    <name evidence="1" type="ORF">GDO86_005450</name>
</gene>
<accession>A0A8T2J7D1</accession>
<dbReference type="AlphaFoldDB" id="A0A8T2J7D1"/>
<proteinExistence type="predicted"/>
<organism evidence="1 2">
    <name type="scientific">Hymenochirus boettgeri</name>
    <name type="common">Congo dwarf clawed frog</name>
    <dbReference type="NCBI Taxonomy" id="247094"/>
    <lineage>
        <taxon>Eukaryota</taxon>
        <taxon>Metazoa</taxon>
        <taxon>Chordata</taxon>
        <taxon>Craniata</taxon>
        <taxon>Vertebrata</taxon>
        <taxon>Euteleostomi</taxon>
        <taxon>Amphibia</taxon>
        <taxon>Batrachia</taxon>
        <taxon>Anura</taxon>
        <taxon>Pipoidea</taxon>
        <taxon>Pipidae</taxon>
        <taxon>Pipinae</taxon>
        <taxon>Hymenochirus</taxon>
    </lineage>
</organism>